<dbReference type="PANTHER" id="PTHR30383:SF5">
    <property type="entry name" value="SGNH HYDROLASE-TYPE ESTERASE DOMAIN-CONTAINING PROTEIN"/>
    <property type="match status" value="1"/>
</dbReference>
<evidence type="ECO:0000259" key="3">
    <source>
        <dbReference type="Pfam" id="PF13472"/>
    </source>
</evidence>
<evidence type="ECO:0000256" key="1">
    <source>
        <dbReference type="SAM" id="MobiDB-lite"/>
    </source>
</evidence>
<feature type="compositionally biased region" description="Pro residues" evidence="1">
    <location>
        <begin position="412"/>
        <end position="422"/>
    </location>
</feature>
<dbReference type="SUPFAM" id="SSF56219">
    <property type="entry name" value="DNase I-like"/>
    <property type="match status" value="1"/>
</dbReference>
<comment type="caution">
    <text evidence="4">The sequence shown here is derived from an EMBL/GenBank/DDBJ whole genome shotgun (WGS) entry which is preliminary data.</text>
</comment>
<keyword evidence="5" id="KW-1185">Reference proteome</keyword>
<dbReference type="Gene3D" id="3.60.10.10">
    <property type="entry name" value="Endonuclease/exonuclease/phosphatase"/>
    <property type="match status" value="1"/>
</dbReference>
<feature type="compositionally biased region" description="Basic residues" evidence="1">
    <location>
        <begin position="676"/>
        <end position="685"/>
    </location>
</feature>
<dbReference type="InterPro" id="IPR036514">
    <property type="entry name" value="SGNH_hydro_sf"/>
</dbReference>
<feature type="region of interest" description="Disordered" evidence="1">
    <location>
        <begin position="635"/>
        <end position="733"/>
    </location>
</feature>
<sequence length="733" mass="78449">MVLALLAAVVAVVTVPIGTAVAADRPLASTPLITWNMDGANQSGSNTNKWQNNVRTYARQAQIVMLQEVGPGPAASADALPALDRITVGRDGTVTHHAIQHYRWNVGGGGSHGEGDGRADFRDVYFALTQNGQGGRVNLAIVVDGTPDEVNVVQNPVEAGRIALGVRYGRYWYFTVHGLSPRGNDSAVLVNAIDTAVDDWGRTRHVDYQWTVGGDFNREPDVLSQNQNFPPATFTINTPVGVATHNDGGRYDFFVTDDLNVNLGDAFLVGEFQPPSDHRVVGIGRMRAAGEQPPEEIKLEPLGDDLTQGAGSSNGSGFRGEIQDGLGKMTSDSLFGHLPGDSPALAPLWPSLSERDLVGSRHDGRGIPDTANEGWPSFTIDQLRHRVANQQIVLVPPHPPASAHSGTHKAAAPPPGATDPQPAFPRPNVVTLLAGTNDMLGNVDVANARQRLGGLIDEILTRTPDAAIVVGTLPPSTDPAVQSRIDAFNSGMRRMVDDRIARGDHLVLVDLSAVTTSDLVDEVHPGDQGYQKMAEAFLAGIYTALVNDWVKDPVCGGTPSDPGGLGCGSSSAGPGCGSGPSDPGGLGCGAMHHVMVVGDSISNGFEGDDTWRYRLWQWAQQQNWQVTFVGPLTGTEIPVVGPGHRSSPPHHRPTTPHSHRDRRRGNGGRELDPTHRTAHRHHRPLRRVDIRPGHPRRVLAHHRLPAHSTNSPRRRLDPGPPLPGVHGHLERGR</sequence>
<name>A0ABT1P8F7_9ACTN</name>
<proteinExistence type="predicted"/>
<protein>
    <submittedName>
        <fullName evidence="4">GDSL-type esterase/lipase family protein</fullName>
    </submittedName>
</protein>
<dbReference type="Pfam" id="PF13472">
    <property type="entry name" value="Lipase_GDSL_2"/>
    <property type="match status" value="1"/>
</dbReference>
<feature type="compositionally biased region" description="Basic residues" evidence="1">
    <location>
        <begin position="647"/>
        <end position="666"/>
    </location>
</feature>
<organism evidence="4 5">
    <name type="scientific">Streptantibioticus rubrisoli</name>
    <dbReference type="NCBI Taxonomy" id="1387313"/>
    <lineage>
        <taxon>Bacteria</taxon>
        <taxon>Bacillati</taxon>
        <taxon>Actinomycetota</taxon>
        <taxon>Actinomycetes</taxon>
        <taxon>Kitasatosporales</taxon>
        <taxon>Streptomycetaceae</taxon>
        <taxon>Streptantibioticus</taxon>
    </lineage>
</organism>
<dbReference type="EMBL" id="JANFNH010000003">
    <property type="protein sequence ID" value="MCQ4041652.1"/>
    <property type="molecule type" value="Genomic_DNA"/>
</dbReference>
<evidence type="ECO:0000256" key="2">
    <source>
        <dbReference type="SAM" id="SignalP"/>
    </source>
</evidence>
<evidence type="ECO:0000313" key="4">
    <source>
        <dbReference type="EMBL" id="MCQ4041652.1"/>
    </source>
</evidence>
<feature type="chain" id="PRO_5046388509" evidence="2">
    <location>
        <begin position="23"/>
        <end position="733"/>
    </location>
</feature>
<dbReference type="SUPFAM" id="SSF52266">
    <property type="entry name" value="SGNH hydrolase"/>
    <property type="match status" value="1"/>
</dbReference>
<evidence type="ECO:0000313" key="5">
    <source>
        <dbReference type="Proteomes" id="UP001206206"/>
    </source>
</evidence>
<dbReference type="InterPro" id="IPR051532">
    <property type="entry name" value="Ester_Hydrolysis_Enzymes"/>
</dbReference>
<dbReference type="CDD" id="cd01833">
    <property type="entry name" value="XynB_like"/>
    <property type="match status" value="1"/>
</dbReference>
<dbReference type="PANTHER" id="PTHR30383">
    <property type="entry name" value="THIOESTERASE 1/PROTEASE 1/LYSOPHOSPHOLIPASE L1"/>
    <property type="match status" value="1"/>
</dbReference>
<dbReference type="Proteomes" id="UP001206206">
    <property type="component" value="Unassembled WGS sequence"/>
</dbReference>
<dbReference type="InterPro" id="IPR036691">
    <property type="entry name" value="Endo/exonu/phosph_ase_sf"/>
</dbReference>
<dbReference type="InterPro" id="IPR013830">
    <property type="entry name" value="SGNH_hydro"/>
</dbReference>
<dbReference type="Gene3D" id="3.40.50.1110">
    <property type="entry name" value="SGNH hydrolase"/>
    <property type="match status" value="2"/>
</dbReference>
<feature type="domain" description="SGNH hydrolase-type esterase" evidence="3">
    <location>
        <begin position="363"/>
        <end position="531"/>
    </location>
</feature>
<gene>
    <name evidence="4" type="ORF">NON19_06330</name>
</gene>
<accession>A0ABT1P8F7</accession>
<feature type="compositionally biased region" description="Basic residues" evidence="1">
    <location>
        <begin position="693"/>
        <end position="705"/>
    </location>
</feature>
<reference evidence="4 5" key="1">
    <citation type="submission" date="2022-06" db="EMBL/GenBank/DDBJ databases">
        <title>Draft genome sequence of type strain Streptomyces rubrisoli DSM 42083.</title>
        <authorList>
            <person name="Duangmal K."/>
            <person name="Klaysubun C."/>
        </authorList>
    </citation>
    <scope>NUCLEOTIDE SEQUENCE [LARGE SCALE GENOMIC DNA]</scope>
    <source>
        <strain evidence="4 5">DSM 42083</strain>
    </source>
</reference>
<feature type="signal peptide" evidence="2">
    <location>
        <begin position="1"/>
        <end position="22"/>
    </location>
</feature>
<feature type="region of interest" description="Disordered" evidence="1">
    <location>
        <begin position="399"/>
        <end position="422"/>
    </location>
</feature>
<keyword evidence="2" id="KW-0732">Signal</keyword>